<evidence type="ECO:0000256" key="1">
    <source>
        <dbReference type="SAM" id="MobiDB-lite"/>
    </source>
</evidence>
<proteinExistence type="predicted"/>
<gene>
    <name evidence="2" type="ORF">FSPOR_4255</name>
</gene>
<comment type="caution">
    <text evidence="2">The sequence shown here is derived from an EMBL/GenBank/DDBJ whole genome shotgun (WGS) entry which is preliminary data.</text>
</comment>
<sequence>MAERARVSLTGSKKRAGRYGKVTFYLGCIFCPQKQDTRDSRKSTAGEAAKRKIERAKKVKAATKGEHCFEWERNPVTSLGCLGSVMAGKSNGECWKAPPNDSDEPKSRKARRRTAMSGALVAAVANQCMSLVSLF</sequence>
<dbReference type="Proteomes" id="UP000266152">
    <property type="component" value="Unassembled WGS sequence"/>
</dbReference>
<name>A0A395SCQ0_FUSSP</name>
<organism evidence="2 3">
    <name type="scientific">Fusarium sporotrichioides</name>
    <dbReference type="NCBI Taxonomy" id="5514"/>
    <lineage>
        <taxon>Eukaryota</taxon>
        <taxon>Fungi</taxon>
        <taxon>Dikarya</taxon>
        <taxon>Ascomycota</taxon>
        <taxon>Pezizomycotina</taxon>
        <taxon>Sordariomycetes</taxon>
        <taxon>Hypocreomycetidae</taxon>
        <taxon>Hypocreales</taxon>
        <taxon>Nectriaceae</taxon>
        <taxon>Fusarium</taxon>
    </lineage>
</organism>
<feature type="region of interest" description="Disordered" evidence="1">
    <location>
        <begin position="93"/>
        <end position="113"/>
    </location>
</feature>
<accession>A0A395SCQ0</accession>
<keyword evidence="3" id="KW-1185">Reference proteome</keyword>
<evidence type="ECO:0000313" key="2">
    <source>
        <dbReference type="EMBL" id="RGP70143.1"/>
    </source>
</evidence>
<reference evidence="2 3" key="1">
    <citation type="journal article" date="2018" name="PLoS Pathog.">
        <title>Evolution of structural diversity of trichothecenes, a family of toxins produced by plant pathogenic and entomopathogenic fungi.</title>
        <authorList>
            <person name="Proctor R.H."/>
            <person name="McCormick S.P."/>
            <person name="Kim H.S."/>
            <person name="Cardoza R.E."/>
            <person name="Stanley A.M."/>
            <person name="Lindo L."/>
            <person name="Kelly A."/>
            <person name="Brown D.W."/>
            <person name="Lee T."/>
            <person name="Vaughan M.M."/>
            <person name="Alexander N.J."/>
            <person name="Busman M."/>
            <person name="Gutierrez S."/>
        </authorList>
    </citation>
    <scope>NUCLEOTIDE SEQUENCE [LARGE SCALE GENOMIC DNA]</scope>
    <source>
        <strain evidence="2 3">NRRL 3299</strain>
    </source>
</reference>
<protein>
    <submittedName>
        <fullName evidence="2">Uncharacterized protein</fullName>
    </submittedName>
</protein>
<evidence type="ECO:0000313" key="3">
    <source>
        <dbReference type="Proteomes" id="UP000266152"/>
    </source>
</evidence>
<dbReference type="AlphaFoldDB" id="A0A395SCQ0"/>
<dbReference type="EMBL" id="PXOF01000054">
    <property type="protein sequence ID" value="RGP70143.1"/>
    <property type="molecule type" value="Genomic_DNA"/>
</dbReference>